<evidence type="ECO:0000313" key="6">
    <source>
        <dbReference type="EMBL" id="OUN86244.1"/>
    </source>
</evidence>
<dbReference type="InterPro" id="IPR015421">
    <property type="entry name" value="PyrdxlP-dep_Trfase_major"/>
</dbReference>
<evidence type="ECO:0000256" key="5">
    <source>
        <dbReference type="RuleBase" id="RU004508"/>
    </source>
</evidence>
<protein>
    <submittedName>
        <fullName evidence="6">Aminotransferase</fullName>
    </submittedName>
</protein>
<evidence type="ECO:0000256" key="3">
    <source>
        <dbReference type="PIRSR" id="PIRSR000390-1"/>
    </source>
</evidence>
<evidence type="ECO:0000256" key="2">
    <source>
        <dbReference type="ARBA" id="ARBA00037999"/>
    </source>
</evidence>
<dbReference type="PANTHER" id="PTHR30244:SF9">
    <property type="entry name" value="PROTEIN RV3402C"/>
    <property type="match status" value="1"/>
</dbReference>
<dbReference type="RefSeq" id="WP_094335930.1">
    <property type="nucleotide sequence ID" value="NZ_NFIE01000021.1"/>
</dbReference>
<keyword evidence="1 4" id="KW-0663">Pyridoxal phosphate</keyword>
<dbReference type="OrthoDB" id="9804264at2"/>
<dbReference type="AlphaFoldDB" id="A0A1Y3XL55"/>
<gene>
    <name evidence="6" type="ORF">B5G02_08700</name>
</gene>
<dbReference type="InterPro" id="IPR000653">
    <property type="entry name" value="DegT/StrS_aminotransferase"/>
</dbReference>
<proteinExistence type="inferred from homology"/>
<dbReference type="GO" id="GO:0000271">
    <property type="term" value="P:polysaccharide biosynthetic process"/>
    <property type="evidence" value="ECO:0007669"/>
    <property type="project" value="TreeGrafter"/>
</dbReference>
<dbReference type="Gene3D" id="3.40.640.10">
    <property type="entry name" value="Type I PLP-dependent aspartate aminotransferase-like (Major domain)"/>
    <property type="match status" value="1"/>
</dbReference>
<evidence type="ECO:0000313" key="7">
    <source>
        <dbReference type="Proteomes" id="UP000195781"/>
    </source>
</evidence>
<organism evidence="6 7">
    <name type="scientific">[Collinsella] massiliensis</name>
    <dbReference type="NCBI Taxonomy" id="1232426"/>
    <lineage>
        <taxon>Bacteria</taxon>
        <taxon>Bacillati</taxon>
        <taxon>Actinomycetota</taxon>
        <taxon>Coriobacteriia</taxon>
        <taxon>Coriobacteriales</taxon>
        <taxon>Coriobacteriaceae</taxon>
        <taxon>Enorma</taxon>
    </lineage>
</organism>
<evidence type="ECO:0000256" key="1">
    <source>
        <dbReference type="ARBA" id="ARBA00022898"/>
    </source>
</evidence>
<evidence type="ECO:0000256" key="4">
    <source>
        <dbReference type="PIRSR" id="PIRSR000390-2"/>
    </source>
</evidence>
<feature type="active site" description="Proton acceptor" evidence="3">
    <location>
        <position position="189"/>
    </location>
</feature>
<dbReference type="InterPro" id="IPR015424">
    <property type="entry name" value="PyrdxlP-dep_Trfase"/>
</dbReference>
<dbReference type="EMBL" id="NFIE01000021">
    <property type="protein sequence ID" value="OUN86244.1"/>
    <property type="molecule type" value="Genomic_DNA"/>
</dbReference>
<keyword evidence="6" id="KW-0808">Transferase</keyword>
<comment type="similarity">
    <text evidence="2 5">Belongs to the DegT/DnrJ/EryC1 family.</text>
</comment>
<dbReference type="SUPFAM" id="SSF53383">
    <property type="entry name" value="PLP-dependent transferases"/>
    <property type="match status" value="1"/>
</dbReference>
<name>A0A1Y3XL55_9ACTN</name>
<accession>A0A1Y3XL55</accession>
<dbReference type="Proteomes" id="UP000195781">
    <property type="component" value="Unassembled WGS sequence"/>
</dbReference>
<dbReference type="CDD" id="cd00616">
    <property type="entry name" value="AHBA_syn"/>
    <property type="match status" value="1"/>
</dbReference>
<dbReference type="PIRSF" id="PIRSF000390">
    <property type="entry name" value="PLP_StrS"/>
    <property type="match status" value="1"/>
</dbReference>
<comment type="caution">
    <text evidence="6">The sequence shown here is derived from an EMBL/GenBank/DDBJ whole genome shotgun (WGS) entry which is preliminary data.</text>
</comment>
<dbReference type="Pfam" id="PF01041">
    <property type="entry name" value="DegT_DnrJ_EryC1"/>
    <property type="match status" value="1"/>
</dbReference>
<dbReference type="GO" id="GO:0008483">
    <property type="term" value="F:transaminase activity"/>
    <property type="evidence" value="ECO:0007669"/>
    <property type="project" value="UniProtKB-KW"/>
</dbReference>
<sequence length="375" mass="41349">MNKQILVTRSSMPPFDEYVEEIRPLWESHWLTNAGVEHEKFRSGLGEYLGVGENVELFVNGHLALECALKALELGADGRDEVITTSYTFASTTNAIVRCGLKPVFVDVKPDDLTIDPALVEAAITSRTCAILGVHVYGNLCDVDAIQRMASAHELKVVYDAAHAFGVRKGNAAAASFGDASMLSLHATKVFHSVEGGAVCFRDSAVRDRLRAWRNFGINPKTGEVECAGGNAKLDEFRAAMGVVNLRHVDDWIADRARAEARYRERLEGAQGVRLFEPTPEVSLNHIYMPVLFNPDKFGATRNDVLEALAAHGIRARRYFYPLTSDFPCYRGVFNPGDIPIAREASVRVLTLPLYEGLSNEDVDMICDVVLGCMR</sequence>
<dbReference type="PANTHER" id="PTHR30244">
    <property type="entry name" value="TRANSAMINASE"/>
    <property type="match status" value="1"/>
</dbReference>
<keyword evidence="6" id="KW-0032">Aminotransferase</keyword>
<reference evidence="7" key="1">
    <citation type="submission" date="2017-04" db="EMBL/GenBank/DDBJ databases">
        <title>Function of individual gut microbiota members based on whole genome sequencing of pure cultures obtained from chicken caecum.</title>
        <authorList>
            <person name="Medvecky M."/>
            <person name="Cejkova D."/>
            <person name="Polansky O."/>
            <person name="Karasova D."/>
            <person name="Kubasova T."/>
            <person name="Cizek A."/>
            <person name="Rychlik I."/>
        </authorList>
    </citation>
    <scope>NUCLEOTIDE SEQUENCE [LARGE SCALE GENOMIC DNA]</scope>
    <source>
        <strain evidence="7">An5</strain>
    </source>
</reference>
<dbReference type="GO" id="GO:0030170">
    <property type="term" value="F:pyridoxal phosphate binding"/>
    <property type="evidence" value="ECO:0007669"/>
    <property type="project" value="TreeGrafter"/>
</dbReference>
<keyword evidence="7" id="KW-1185">Reference proteome</keyword>
<feature type="modified residue" description="N6-(pyridoxal phosphate)lysine" evidence="4">
    <location>
        <position position="189"/>
    </location>
</feature>